<sequence length="112" mass="11894">MTPIRVLLVELEPDDLATRTLARALRDEGAEVVYTSAHTAAEVAATAAQEDVRAVGFVVRSDEHRRMCAELAGQDGIVVFATVEEDTPETGGIAVFRDGSVAAIVAWAEKLG</sequence>
<dbReference type="OrthoDB" id="9788468at2"/>
<dbReference type="SUPFAM" id="SSF52242">
    <property type="entry name" value="Cobalamin (vitamin B12)-binding domain"/>
    <property type="match status" value="1"/>
</dbReference>
<dbReference type="Proteomes" id="UP000295680">
    <property type="component" value="Unassembled WGS sequence"/>
</dbReference>
<evidence type="ECO:0000313" key="2">
    <source>
        <dbReference type="Proteomes" id="UP000295680"/>
    </source>
</evidence>
<comment type="caution">
    <text evidence="1">The sequence shown here is derived from an EMBL/GenBank/DDBJ whole genome shotgun (WGS) entry which is preliminary data.</text>
</comment>
<keyword evidence="2" id="KW-1185">Reference proteome</keyword>
<organism evidence="1 2">
    <name type="scientific">Actinocrispum wychmicini</name>
    <dbReference type="NCBI Taxonomy" id="1213861"/>
    <lineage>
        <taxon>Bacteria</taxon>
        <taxon>Bacillati</taxon>
        <taxon>Actinomycetota</taxon>
        <taxon>Actinomycetes</taxon>
        <taxon>Pseudonocardiales</taxon>
        <taxon>Pseudonocardiaceae</taxon>
        <taxon>Actinocrispum</taxon>
    </lineage>
</organism>
<proteinExistence type="predicted"/>
<protein>
    <submittedName>
        <fullName evidence="1">Methylmalonyl-CoA mutase cobalamin-binding domain/chain</fullName>
    </submittedName>
</protein>
<dbReference type="AlphaFoldDB" id="A0A4R2JY03"/>
<dbReference type="Gene3D" id="3.40.50.280">
    <property type="entry name" value="Cobalamin-binding domain"/>
    <property type="match status" value="1"/>
</dbReference>
<dbReference type="EMBL" id="SLWS01000001">
    <property type="protein sequence ID" value="TCO65463.1"/>
    <property type="molecule type" value="Genomic_DNA"/>
</dbReference>
<evidence type="ECO:0000313" key="1">
    <source>
        <dbReference type="EMBL" id="TCO65463.1"/>
    </source>
</evidence>
<accession>A0A4R2JY03</accession>
<name>A0A4R2JY03_9PSEU</name>
<dbReference type="InterPro" id="IPR036724">
    <property type="entry name" value="Cobalamin-bd_sf"/>
</dbReference>
<dbReference type="RefSeq" id="WP_132111871.1">
    <property type="nucleotide sequence ID" value="NZ_SLWS01000001.1"/>
</dbReference>
<dbReference type="GO" id="GO:0046872">
    <property type="term" value="F:metal ion binding"/>
    <property type="evidence" value="ECO:0007669"/>
    <property type="project" value="InterPro"/>
</dbReference>
<reference evidence="1 2" key="1">
    <citation type="submission" date="2019-03" db="EMBL/GenBank/DDBJ databases">
        <title>Genomic Encyclopedia of Type Strains, Phase IV (KMG-IV): sequencing the most valuable type-strain genomes for metagenomic binning, comparative biology and taxonomic classification.</title>
        <authorList>
            <person name="Goeker M."/>
        </authorList>
    </citation>
    <scope>NUCLEOTIDE SEQUENCE [LARGE SCALE GENOMIC DNA]</scope>
    <source>
        <strain evidence="1 2">DSM 45934</strain>
    </source>
</reference>
<dbReference type="GO" id="GO:0031419">
    <property type="term" value="F:cobalamin binding"/>
    <property type="evidence" value="ECO:0007669"/>
    <property type="project" value="InterPro"/>
</dbReference>
<gene>
    <name evidence="1" type="ORF">EV192_1011255</name>
</gene>